<feature type="region of interest" description="Disordered" evidence="1">
    <location>
        <begin position="1275"/>
        <end position="1428"/>
    </location>
</feature>
<dbReference type="PANTHER" id="PTHR23039:SF3">
    <property type="entry name" value="NHS-LIKE PROTEIN 1"/>
    <property type="match status" value="1"/>
</dbReference>
<feature type="compositionally biased region" description="Polar residues" evidence="1">
    <location>
        <begin position="644"/>
        <end position="659"/>
    </location>
</feature>
<feature type="compositionally biased region" description="Low complexity" evidence="1">
    <location>
        <begin position="911"/>
        <end position="934"/>
    </location>
</feature>
<protein>
    <recommendedName>
        <fullName evidence="4">NHS-like protein 1</fullName>
    </recommendedName>
</protein>
<evidence type="ECO:0000313" key="2">
    <source>
        <dbReference type="EMBL" id="KAG7504056.1"/>
    </source>
</evidence>
<feature type="compositionally biased region" description="Basic and acidic residues" evidence="1">
    <location>
        <begin position="895"/>
        <end position="910"/>
    </location>
</feature>
<feature type="region of interest" description="Disordered" evidence="1">
    <location>
        <begin position="833"/>
        <end position="954"/>
    </location>
</feature>
<feature type="compositionally biased region" description="Polar residues" evidence="1">
    <location>
        <begin position="114"/>
        <end position="124"/>
    </location>
</feature>
<feature type="compositionally biased region" description="Polar residues" evidence="1">
    <location>
        <begin position="433"/>
        <end position="443"/>
    </location>
</feature>
<dbReference type="PANTHER" id="PTHR23039">
    <property type="entry name" value="NANCE-HORAN SYNDROME PROTEIN"/>
    <property type="match status" value="1"/>
</dbReference>
<feature type="compositionally biased region" description="Pro residues" evidence="1">
    <location>
        <begin position="940"/>
        <end position="951"/>
    </location>
</feature>
<feature type="compositionally biased region" description="Low complexity" evidence="1">
    <location>
        <begin position="1405"/>
        <end position="1428"/>
    </location>
</feature>
<dbReference type="Pfam" id="PF15273">
    <property type="entry name" value="NHS"/>
    <property type="match status" value="1"/>
</dbReference>
<feature type="compositionally biased region" description="Basic and acidic residues" evidence="1">
    <location>
        <begin position="1154"/>
        <end position="1163"/>
    </location>
</feature>
<evidence type="ECO:0000313" key="3">
    <source>
        <dbReference type="Proteomes" id="UP000693946"/>
    </source>
</evidence>
<dbReference type="GO" id="GO:0030154">
    <property type="term" value="P:cell differentiation"/>
    <property type="evidence" value="ECO:0007669"/>
    <property type="project" value="TreeGrafter"/>
</dbReference>
<feature type="compositionally biased region" description="Low complexity" evidence="1">
    <location>
        <begin position="742"/>
        <end position="757"/>
    </location>
</feature>
<feature type="compositionally biased region" description="Polar residues" evidence="1">
    <location>
        <begin position="1358"/>
        <end position="1371"/>
    </location>
</feature>
<evidence type="ECO:0000256" key="1">
    <source>
        <dbReference type="SAM" id="MobiDB-lite"/>
    </source>
</evidence>
<feature type="region of interest" description="Disordered" evidence="1">
    <location>
        <begin position="643"/>
        <end position="665"/>
    </location>
</feature>
<feature type="compositionally biased region" description="Polar residues" evidence="1">
    <location>
        <begin position="269"/>
        <end position="280"/>
    </location>
</feature>
<feature type="region of interest" description="Disordered" evidence="1">
    <location>
        <begin position="1501"/>
        <end position="1583"/>
    </location>
</feature>
<feature type="compositionally biased region" description="Pro residues" evidence="1">
    <location>
        <begin position="1018"/>
        <end position="1046"/>
    </location>
</feature>
<feature type="region of interest" description="Disordered" evidence="1">
    <location>
        <begin position="411"/>
        <end position="485"/>
    </location>
</feature>
<comment type="caution">
    <text evidence="2">The sequence shown here is derived from an EMBL/GenBank/DDBJ whole genome shotgun (WGS) entry which is preliminary data.</text>
</comment>
<keyword evidence="3" id="KW-1185">Reference proteome</keyword>
<feature type="compositionally biased region" description="Low complexity" evidence="1">
    <location>
        <begin position="840"/>
        <end position="889"/>
    </location>
</feature>
<accession>A0AAV6RF74</accession>
<sequence>MISYVECLGGEGAGPGVTSRCWDAGPDEERDELLPRKMATLQPKTEGSLRRRLLTARIHQQRDAIYSMNVGGDKKPLPSQHQYSGSSPWYRPQHLPPRPHIHPSFTPEAHGKPQPQTSPLQPRRTTCPILSQRRRTSSCPPTLKPRPGYTTPVPSPLCATPRLLQPEVPPQYQYQPSRRRRSKFFCFRRQQGRSSGLEAMPLLYRAGDSDSKWSVHYTTQKSQRQRLVFIPGKRRSGSAEDLRACNGLTQHGYSRPASSHLHQPGPASPLSSFGLDQSEGSTHRGWRNKSRKTRSRLLDFLSQSCFSVCFKFSVWRRKSSASSDEEERLVLNNTRPLTPLVLSPVASCWDVFAPTNEPIADEELEPSSRLPTPEERMRWHAEAVPADIVPINITGESFDRQANLRRTLSNVDSLSQRPRNLSRRKTVTGVTDAVNQKTVSPDPSSMVLPDHISSVGGPANSSGTSTHRQKNTDDQKVKKTEIQKEGLSSIRRIRAPRGDGMSSLMASLTSSPCVDEPPISSPSSLSSEVNILSRLPTNLSLNSESSCNSTPYRTLSASQDLQGFHSDHQPLLLLDSSTRVRPQTVSPPSPSVTLKSEWSYPSLTHSSSSHYLSSSSITNSVDDHTQQDNYCSCDHERWSYKPLSPSSSVHSDQTGTEMSCQPLLSSDSTSLCSEETTSCPSPNCEKRNSSISSSCSRSITRNISLRKSKRPPPPPSRSDSLRRKPGHNKTSRFSSSPRQEDTLQTTPSSSPQTLQDPWVPRSNSKICQSGLSGRTVTTFEPLDLQTVPSADSPPSMCLPDVLTPGSSCSEAGLLRFTHPPAAAASSSLFQRLASPSSGYSSQSNTPTLSSPLTPSSPLTESPGVFSLPLTSPFPSSHSSACPPSPAVSSLRRTNSRAEVKPKPPVPERKSSLFSSLSSSFSSTSSLSSYTSSESSAKHPLLPPPPPPPPLPECSSLSPLVPCSPISTSPPLPHSYLPAPPPRPPSSWLPPPPYSYAIRQTSHHAIVFTESPTNFAPPTTYPPPPPPPPLPSKFPLPPPPPPPPSSPLPQSLGNSPNHCVQAATPPCPLVTTQALQDVKLRSVKNLEVEPTANSNQPIKEALPDNYVFGSVLDNLANTDVKLAGIGSKNSICNLSETKTIADLMANASSPMPANTDEKHPRHTETSTTNNESADAKESLHDFVSSYANHRNCGRHVTAPPDNEHDSHVIAMLTNKHIHTSDEKHVDAVIQHLSIEQEQGGVRVSADAKLTEPTEKQGTVVCDMDFLTLTKLKSLRGNGTKLSDRKDDVQTRTWSHHCPQELQSPERPVLPKKPDFCILGLRASPEARPGPGGWRSSGQTTEPPSGFTHQPPQLPQTPPENLTDNSSTTVSTPQRHKPPILHKKPDVSLTSARTTKPLFSPKNIVETSKQTSETDTTTGTSTTGIIGTTGSVEHCDFSEELGHPGIMDISPIWSPKGSPIKGTMSTVDNRGTSGTESLGAAAGRTRTCRELIYRTTLHKDDETTFQQKMMSSLAEDEEEEEDRRTTTIVLMPSSKKKKSRKKRKRRRTGRQLLMMSSTVESTPSSSSSSTTSPSSSSSGDEKDVIRDSVMRNDPETSDSEVSCALIGPGRYSLRSAPSNESLQGELPLPDLLIQETEEVEEEVKKVCPTLDADLFVGVSAEQMFVSGKPRTTEDLFAVIHSAVWEGTA</sequence>
<feature type="compositionally biased region" description="Low complexity" evidence="1">
    <location>
        <begin position="689"/>
        <end position="703"/>
    </location>
</feature>
<feature type="region of interest" description="Disordered" evidence="1">
    <location>
        <begin position="253"/>
        <end position="288"/>
    </location>
</feature>
<feature type="compositionally biased region" description="Basic and acidic residues" evidence="1">
    <location>
        <begin position="470"/>
        <end position="484"/>
    </location>
</feature>
<feature type="region of interest" description="Disordered" evidence="1">
    <location>
        <begin position="677"/>
        <end position="766"/>
    </location>
</feature>
<evidence type="ECO:0008006" key="4">
    <source>
        <dbReference type="Google" id="ProtNLM"/>
    </source>
</evidence>
<feature type="region of interest" description="Disordered" evidence="1">
    <location>
        <begin position="576"/>
        <end position="596"/>
    </location>
</feature>
<dbReference type="InterPro" id="IPR024845">
    <property type="entry name" value="NHS-like"/>
</dbReference>
<feature type="compositionally biased region" description="Low complexity" evidence="1">
    <location>
        <begin position="1554"/>
        <end position="1576"/>
    </location>
</feature>
<feature type="compositionally biased region" description="Basic residues" evidence="1">
    <location>
        <begin position="1532"/>
        <end position="1547"/>
    </location>
</feature>
<feature type="region of interest" description="Disordered" evidence="1">
    <location>
        <begin position="1010"/>
        <end position="1058"/>
    </location>
</feature>
<name>A0AAV6RF74_SOLSE</name>
<dbReference type="EMBL" id="JAGKHQ010000012">
    <property type="protein sequence ID" value="KAG7504056.1"/>
    <property type="molecule type" value="Genomic_DNA"/>
</dbReference>
<feature type="region of interest" description="Disordered" evidence="1">
    <location>
        <begin position="1148"/>
        <end position="1175"/>
    </location>
</feature>
<organism evidence="2 3">
    <name type="scientific">Solea senegalensis</name>
    <name type="common">Senegalese sole</name>
    <dbReference type="NCBI Taxonomy" id="28829"/>
    <lineage>
        <taxon>Eukaryota</taxon>
        <taxon>Metazoa</taxon>
        <taxon>Chordata</taxon>
        <taxon>Craniata</taxon>
        <taxon>Vertebrata</taxon>
        <taxon>Euteleostomi</taxon>
        <taxon>Actinopterygii</taxon>
        <taxon>Neopterygii</taxon>
        <taxon>Teleostei</taxon>
        <taxon>Neoteleostei</taxon>
        <taxon>Acanthomorphata</taxon>
        <taxon>Carangaria</taxon>
        <taxon>Pleuronectiformes</taxon>
        <taxon>Pleuronectoidei</taxon>
        <taxon>Soleidae</taxon>
        <taxon>Solea</taxon>
    </lineage>
</organism>
<dbReference type="Proteomes" id="UP000693946">
    <property type="component" value="Linkage Group LG2"/>
</dbReference>
<proteinExistence type="predicted"/>
<reference evidence="2 3" key="1">
    <citation type="journal article" date="2021" name="Sci. Rep.">
        <title>Chromosome anchoring in Senegalese sole (Solea senegalensis) reveals sex-associated markers and genome rearrangements in flatfish.</title>
        <authorList>
            <person name="Guerrero-Cozar I."/>
            <person name="Gomez-Garrido J."/>
            <person name="Berbel C."/>
            <person name="Martinez-Blanch J.F."/>
            <person name="Alioto T."/>
            <person name="Claros M.G."/>
            <person name="Gagnaire P.A."/>
            <person name="Manchado M."/>
        </authorList>
    </citation>
    <scope>NUCLEOTIDE SEQUENCE [LARGE SCALE GENOMIC DNA]</scope>
    <source>
        <strain evidence="2">Sse05_10M</strain>
    </source>
</reference>
<gene>
    <name evidence="2" type="ORF">JOB18_049767</name>
</gene>
<feature type="region of interest" description="Disordered" evidence="1">
    <location>
        <begin position="69"/>
        <end position="175"/>
    </location>
</feature>